<gene>
    <name evidence="2" type="ORF">FEV09_08880</name>
</gene>
<feature type="coiled-coil region" evidence="1">
    <location>
        <begin position="676"/>
        <end position="703"/>
    </location>
</feature>
<dbReference type="EMBL" id="VBTY01000058">
    <property type="protein sequence ID" value="MDG3494674.1"/>
    <property type="molecule type" value="Genomic_DNA"/>
</dbReference>
<evidence type="ECO:0000256" key="1">
    <source>
        <dbReference type="SAM" id="Coils"/>
    </source>
</evidence>
<comment type="caution">
    <text evidence="2">The sequence shown here is derived from an EMBL/GenBank/DDBJ whole genome shotgun (WGS) entry which is preliminary data.</text>
</comment>
<name>A0A9X4M883_9CYAN</name>
<keyword evidence="3" id="KW-1185">Reference proteome</keyword>
<sequence length="818" mass="93140">MNAIRQQTKILLSVLASGNLVEQEHHLINWLIRQTSAISTAQPFGCSRLVRKLKLSKPVADNSTIEIDYKQDRVFYQDQELGKIQILYKSPIPGELQARLAIESTIDRFLEYLQKVHQIVVLEESDRHVRVFIPNKEIPDFKTLWRKFLEDVAFSTFGENQLAGLVQTFIVMLNAITLSGRGFSTLDVPILTRDQANVLAAWYFAVARDVEGRQIKRQKQIDALVKELDNPDLTEKEVKSKSKELQDKQAMQDKEAKKYQEYFQKGFDKSLKEQASAWQELGVIQKELEKTGLTKAQKNKLQKQQDNLKSKVVFSQESVQQKISLLAESRGDPFVFLQLNCSQDLEKFRKIETIAKSFSKVATDQINATRGDIFTQCISEMYRLLETETFDPLPEPLLSEEIILPEWRSAGDDSKEFCYSCGVAIDAKTAKWQVLRFMFERPSQRRQSSSGEGRPHICTSCSALAFASPLKVADESIILKLTSVKGDRDSVSIKDYVRMLTNKEMHLSGGRYLILASDRTGGGDIAAQKLGQVQYAMAKVASIFPIEVLTDFNFSLIIQSSQPINLQSRHLLFIKGVMEGYSQSIIISGKDINMTLGDAVRYIDQDLPILAEYTLTKISAPYGQLELEKVREAYWLEIQKDLQAIGVSMESENQLSKRARLYRDVAALTGLTYAFAQSLENTAKAASMKIEDIEREVSKLIEKVDDAVAFCYYATLGDETKKSVQSRLYRSPYNYFVYDQTKALLEKLGLSDRETTETDKQQTYLALYADDVLSAYTHFAENGYSQPKDWNDLTYQLKLSLYTRFPELVRKLKTKGDK</sequence>
<organism evidence="2 3">
    <name type="scientific">Pseudanabaena catenata USMAC16</name>
    <dbReference type="NCBI Taxonomy" id="1855837"/>
    <lineage>
        <taxon>Bacteria</taxon>
        <taxon>Bacillati</taxon>
        <taxon>Cyanobacteriota</taxon>
        <taxon>Cyanophyceae</taxon>
        <taxon>Pseudanabaenales</taxon>
        <taxon>Pseudanabaenaceae</taxon>
        <taxon>Pseudanabaena</taxon>
    </lineage>
</organism>
<dbReference type="AlphaFoldDB" id="A0A9X4M883"/>
<dbReference type="Proteomes" id="UP001152872">
    <property type="component" value="Unassembled WGS sequence"/>
</dbReference>
<proteinExistence type="predicted"/>
<accession>A0A9X4M883</accession>
<evidence type="ECO:0000313" key="2">
    <source>
        <dbReference type="EMBL" id="MDG3494674.1"/>
    </source>
</evidence>
<dbReference type="RefSeq" id="WP_009626759.1">
    <property type="nucleotide sequence ID" value="NZ_VBTY01000058.1"/>
</dbReference>
<protein>
    <submittedName>
        <fullName evidence="2">Uncharacterized protein</fullName>
    </submittedName>
</protein>
<evidence type="ECO:0000313" key="3">
    <source>
        <dbReference type="Proteomes" id="UP001152872"/>
    </source>
</evidence>
<keyword evidence="1" id="KW-0175">Coiled coil</keyword>
<reference evidence="2" key="1">
    <citation type="submission" date="2019-05" db="EMBL/GenBank/DDBJ databases">
        <title>Whole genome sequencing of Pseudanabaena catenata USMAC16.</title>
        <authorList>
            <person name="Khan Z."/>
            <person name="Omar W.M."/>
            <person name="Convey P."/>
            <person name="Merican F."/>
            <person name="Najimudin N."/>
        </authorList>
    </citation>
    <scope>NUCLEOTIDE SEQUENCE</scope>
    <source>
        <strain evidence="2">USMAC16</strain>
    </source>
</reference>